<accession>A0A143QHL1</accession>
<evidence type="ECO:0000313" key="5">
    <source>
        <dbReference type="Proteomes" id="UP000076038"/>
    </source>
</evidence>
<keyword evidence="5" id="KW-1185">Reference proteome</keyword>
<protein>
    <recommendedName>
        <fullName evidence="3">DUF732 domain-containing protein</fullName>
    </recommendedName>
</protein>
<feature type="signal peptide" evidence="2">
    <location>
        <begin position="1"/>
        <end position="25"/>
    </location>
</feature>
<organism evidence="4 5">
    <name type="scientific">Rhodococcoides fascians</name>
    <name type="common">Rhodococcus fascians</name>
    <dbReference type="NCBI Taxonomy" id="1828"/>
    <lineage>
        <taxon>Bacteria</taxon>
        <taxon>Bacillati</taxon>
        <taxon>Actinomycetota</taxon>
        <taxon>Actinomycetes</taxon>
        <taxon>Mycobacteriales</taxon>
        <taxon>Nocardiaceae</taxon>
        <taxon>Rhodococcoides</taxon>
    </lineage>
</organism>
<feature type="region of interest" description="Disordered" evidence="1">
    <location>
        <begin position="28"/>
        <end position="97"/>
    </location>
</feature>
<dbReference type="Pfam" id="PF05305">
    <property type="entry name" value="DUF732"/>
    <property type="match status" value="1"/>
</dbReference>
<evidence type="ECO:0000256" key="1">
    <source>
        <dbReference type="SAM" id="MobiDB-lite"/>
    </source>
</evidence>
<name>A0A143QHL1_RHOFA</name>
<gene>
    <name evidence="4" type="ORF">A3Q41_01335</name>
</gene>
<dbReference type="PATRIC" id="fig|1653479.3.peg.1349"/>
<dbReference type="InterPro" id="IPR007969">
    <property type="entry name" value="DUF732"/>
</dbReference>
<reference evidence="5" key="2">
    <citation type="submission" date="2016-04" db="EMBL/GenBank/DDBJ databases">
        <title>Complete Genome and Plasmid Sequences for Rhodococcus fascians D188 and Draft Sequences for Rhodococcus spp. Isolates PBTS 1 and PBTS 2.</title>
        <authorList>
            <person name="Stamer R."/>
            <person name="Vereecke D."/>
            <person name="Zhang Y."/>
            <person name="Schilkey F."/>
            <person name="Devitt N."/>
            <person name="Randall J."/>
        </authorList>
    </citation>
    <scope>NUCLEOTIDE SEQUENCE [LARGE SCALE GENOMIC DNA]</scope>
    <source>
        <strain evidence="5">PBTS2</strain>
    </source>
</reference>
<evidence type="ECO:0000256" key="2">
    <source>
        <dbReference type="SAM" id="SignalP"/>
    </source>
</evidence>
<feature type="compositionally biased region" description="Low complexity" evidence="1">
    <location>
        <begin position="28"/>
        <end position="83"/>
    </location>
</feature>
<dbReference type="EMBL" id="CP015220">
    <property type="protein sequence ID" value="AMY22643.1"/>
    <property type="molecule type" value="Genomic_DNA"/>
</dbReference>
<dbReference type="KEGG" id="rhs:A3Q41_01335"/>
<reference evidence="4 5" key="1">
    <citation type="journal article" date="2016" name="Genome Announc.">
        <title>Complete Genome and Plasmid Sequences for Rhodococcus fascians D188 and Draft Sequences for Rhodococcus Isolates PBTS 1 and PBTS 2.</title>
        <authorList>
            <person name="Stamler R.A."/>
            <person name="Vereecke D."/>
            <person name="Zhang Y."/>
            <person name="Schilkey F."/>
            <person name="Devitt N."/>
            <person name="Randall J.J."/>
        </authorList>
    </citation>
    <scope>NUCLEOTIDE SEQUENCE [LARGE SCALE GENOMIC DNA]</scope>
    <source>
        <strain evidence="4 5">PBTS2</strain>
    </source>
</reference>
<dbReference type="AlphaFoldDB" id="A0A143QHL1"/>
<dbReference type="PROSITE" id="PS51257">
    <property type="entry name" value="PROKAR_LIPOPROTEIN"/>
    <property type="match status" value="1"/>
</dbReference>
<dbReference type="Proteomes" id="UP000076038">
    <property type="component" value="Chromosome"/>
</dbReference>
<evidence type="ECO:0000313" key="4">
    <source>
        <dbReference type="EMBL" id="AMY22643.1"/>
    </source>
</evidence>
<sequence length="183" mass="18199">MTRNSLARTLSLGVLAVAASSMLVACGSDDSTATGAPTSTTTAAATTTEASTSTSAAESTTTSVAPTTSPGEAATAPPEQPQAVPDDFPGPTESQIDNRGQRFLDELKSKGVTPAGNGDIAVSTANYICAAQAQGVAADEITTYVTANVGVEASAAGTQMNETQAQQAAQTYIAAAQATYCTP</sequence>
<evidence type="ECO:0000259" key="3">
    <source>
        <dbReference type="Pfam" id="PF05305"/>
    </source>
</evidence>
<feature type="chain" id="PRO_5038697242" description="DUF732 domain-containing protein" evidence="2">
    <location>
        <begin position="26"/>
        <end position="183"/>
    </location>
</feature>
<dbReference type="OrthoDB" id="4578583at2"/>
<proteinExistence type="predicted"/>
<feature type="domain" description="DUF732" evidence="3">
    <location>
        <begin position="101"/>
        <end position="182"/>
    </location>
</feature>
<keyword evidence="2" id="KW-0732">Signal</keyword>
<dbReference type="RefSeq" id="WP_048319162.1">
    <property type="nucleotide sequence ID" value="NZ_CP015220.1"/>
</dbReference>